<dbReference type="EMBL" id="DTGD01000112">
    <property type="protein sequence ID" value="HGB35865.1"/>
    <property type="molecule type" value="Genomic_DNA"/>
</dbReference>
<feature type="site" description="Transition state stabilizer" evidence="6">
    <location>
        <position position="241"/>
    </location>
</feature>
<evidence type="ECO:0000256" key="4">
    <source>
        <dbReference type="ARBA" id="ARBA00022777"/>
    </source>
</evidence>
<feature type="binding site" evidence="6">
    <location>
        <begin position="283"/>
        <end position="285"/>
    </location>
    <ligand>
        <name>ATP</name>
        <dbReference type="ChEBI" id="CHEBI:30616"/>
    </ligand>
</feature>
<comment type="catalytic activity">
    <reaction evidence="6">
        <text>acetate + ATP = acetyl phosphate + ADP</text>
        <dbReference type="Rhea" id="RHEA:11352"/>
        <dbReference type="ChEBI" id="CHEBI:22191"/>
        <dbReference type="ChEBI" id="CHEBI:30089"/>
        <dbReference type="ChEBI" id="CHEBI:30616"/>
        <dbReference type="ChEBI" id="CHEBI:456216"/>
        <dbReference type="EC" id="2.7.2.1"/>
    </reaction>
</comment>
<comment type="cofactor">
    <cofactor evidence="6">
        <name>Mg(2+)</name>
        <dbReference type="ChEBI" id="CHEBI:18420"/>
    </cofactor>
    <cofactor evidence="6">
        <name>Mn(2+)</name>
        <dbReference type="ChEBI" id="CHEBI:29035"/>
    </cofactor>
    <text evidence="6">Mg(2+). Can also accept Mn(2+).</text>
</comment>
<dbReference type="InterPro" id="IPR023865">
    <property type="entry name" value="Aliphatic_acid_kinase_CS"/>
</dbReference>
<feature type="binding site" evidence="6">
    <location>
        <begin position="208"/>
        <end position="212"/>
    </location>
    <ligand>
        <name>ATP</name>
        <dbReference type="ChEBI" id="CHEBI:30616"/>
    </ligand>
</feature>
<feature type="binding site" evidence="6">
    <location>
        <position position="91"/>
    </location>
    <ligand>
        <name>substrate</name>
    </ligand>
</feature>
<evidence type="ECO:0000256" key="7">
    <source>
        <dbReference type="RuleBase" id="RU003835"/>
    </source>
</evidence>
<dbReference type="CDD" id="cd24010">
    <property type="entry name" value="ASKHA_NBD_AcK_PK"/>
    <property type="match status" value="1"/>
</dbReference>
<organism evidence="8">
    <name type="scientific">candidate division WOR-3 bacterium</name>
    <dbReference type="NCBI Taxonomy" id="2052148"/>
    <lineage>
        <taxon>Bacteria</taxon>
        <taxon>Bacteria division WOR-3</taxon>
    </lineage>
</organism>
<comment type="caution">
    <text evidence="8">The sequence shown here is derived from an EMBL/GenBank/DDBJ whole genome shotgun (WGS) entry which is preliminary data.</text>
</comment>
<comment type="subunit">
    <text evidence="6">Homodimer.</text>
</comment>
<dbReference type="Pfam" id="PF00871">
    <property type="entry name" value="Acetate_kinase"/>
    <property type="match status" value="1"/>
</dbReference>
<proteinExistence type="inferred from homology"/>
<dbReference type="InterPro" id="IPR004372">
    <property type="entry name" value="Ac/propionate_kinase"/>
</dbReference>
<reference evidence="8" key="1">
    <citation type="journal article" date="2020" name="mSystems">
        <title>Genome- and Community-Level Interaction Insights into Carbon Utilization and Element Cycling Functions of Hydrothermarchaeota in Hydrothermal Sediment.</title>
        <authorList>
            <person name="Zhou Z."/>
            <person name="Liu Y."/>
            <person name="Xu W."/>
            <person name="Pan J."/>
            <person name="Luo Z.H."/>
            <person name="Li M."/>
        </authorList>
    </citation>
    <scope>NUCLEOTIDE SEQUENCE [LARGE SCALE GENOMIC DNA]</scope>
    <source>
        <strain evidence="8">SpSt-754</strain>
    </source>
</reference>
<evidence type="ECO:0000256" key="6">
    <source>
        <dbReference type="HAMAP-Rule" id="MF_00020"/>
    </source>
</evidence>
<dbReference type="HAMAP" id="MF_00020">
    <property type="entry name" value="Acetate_kinase"/>
    <property type="match status" value="1"/>
</dbReference>
<feature type="binding site" evidence="6">
    <location>
        <position position="14"/>
    </location>
    <ligand>
        <name>ATP</name>
        <dbReference type="ChEBI" id="CHEBI:30616"/>
    </ligand>
</feature>
<evidence type="ECO:0000256" key="3">
    <source>
        <dbReference type="ARBA" id="ARBA00022741"/>
    </source>
</evidence>
<feature type="binding site" evidence="6">
    <location>
        <position position="7"/>
    </location>
    <ligand>
        <name>Mg(2+)</name>
        <dbReference type="ChEBI" id="CHEBI:18420"/>
    </ligand>
</feature>
<comment type="caution">
    <text evidence="6">Lacks conserved residue(s) required for the propagation of feature annotation.</text>
</comment>
<dbReference type="SUPFAM" id="SSF53067">
    <property type="entry name" value="Actin-like ATPase domain"/>
    <property type="match status" value="2"/>
</dbReference>
<keyword evidence="6" id="KW-0460">Magnesium</keyword>
<dbReference type="InterPro" id="IPR043129">
    <property type="entry name" value="ATPase_NBD"/>
</dbReference>
<dbReference type="PIRSF" id="PIRSF000722">
    <property type="entry name" value="Acetate_prop_kin"/>
    <property type="match status" value="1"/>
</dbReference>
<keyword evidence="5 6" id="KW-0067">ATP-binding</keyword>
<keyword evidence="2 6" id="KW-0808">Transferase</keyword>
<comment type="function">
    <text evidence="6">Catalyzes the formation of acetyl phosphate from acetate and ATP. Can also catalyze the reverse reaction.</text>
</comment>
<evidence type="ECO:0000313" key="8">
    <source>
        <dbReference type="EMBL" id="HGB35865.1"/>
    </source>
</evidence>
<dbReference type="NCBIfam" id="TIGR00016">
    <property type="entry name" value="ackA"/>
    <property type="match status" value="1"/>
</dbReference>
<evidence type="ECO:0000256" key="5">
    <source>
        <dbReference type="ARBA" id="ARBA00022840"/>
    </source>
</evidence>
<dbReference type="GO" id="GO:0000287">
    <property type="term" value="F:magnesium ion binding"/>
    <property type="evidence" value="ECO:0007669"/>
    <property type="project" value="UniProtKB-UniRule"/>
</dbReference>
<dbReference type="GO" id="GO:0005524">
    <property type="term" value="F:ATP binding"/>
    <property type="evidence" value="ECO:0007669"/>
    <property type="project" value="UniProtKB-KW"/>
</dbReference>
<dbReference type="Gene3D" id="3.30.420.40">
    <property type="match status" value="2"/>
</dbReference>
<keyword evidence="4 6" id="KW-0418">Kinase</keyword>
<evidence type="ECO:0000256" key="1">
    <source>
        <dbReference type="ARBA" id="ARBA00008748"/>
    </source>
</evidence>
<dbReference type="GO" id="GO:0006085">
    <property type="term" value="P:acetyl-CoA biosynthetic process"/>
    <property type="evidence" value="ECO:0007669"/>
    <property type="project" value="UniProtKB-UniRule"/>
</dbReference>
<comment type="similarity">
    <text evidence="1 6 7">Belongs to the acetokinase family.</text>
</comment>
<keyword evidence="3 6" id="KW-0547">Nucleotide-binding</keyword>
<dbReference type="PRINTS" id="PR00471">
    <property type="entry name" value="ACETATEKNASE"/>
</dbReference>
<feature type="active site" description="Proton donor/acceptor" evidence="6">
    <location>
        <position position="148"/>
    </location>
</feature>
<comment type="pathway">
    <text evidence="6">Metabolic intermediate biosynthesis; acetyl-CoA biosynthesis; acetyl-CoA from acetate: step 1/2.</text>
</comment>
<name>A0A7V3KNG0_UNCW3</name>
<comment type="subcellular location">
    <subcellularLocation>
        <location evidence="6">Cytoplasm</location>
    </subcellularLocation>
</comment>
<dbReference type="AlphaFoldDB" id="A0A7V3KNG0"/>
<feature type="site" description="Transition state stabilizer" evidence="6">
    <location>
        <position position="180"/>
    </location>
</feature>
<dbReference type="PANTHER" id="PTHR21060">
    <property type="entry name" value="ACETATE KINASE"/>
    <property type="match status" value="1"/>
</dbReference>
<dbReference type="InterPro" id="IPR000890">
    <property type="entry name" value="Aliphatic_acid_kin_short-chain"/>
</dbReference>
<dbReference type="GO" id="GO:0008776">
    <property type="term" value="F:acetate kinase activity"/>
    <property type="evidence" value="ECO:0007669"/>
    <property type="project" value="UniProtKB-UniRule"/>
</dbReference>
<dbReference type="PROSITE" id="PS01075">
    <property type="entry name" value="ACETATE_KINASE_1"/>
    <property type="match status" value="1"/>
</dbReference>
<dbReference type="PROSITE" id="PS01076">
    <property type="entry name" value="ACETATE_KINASE_2"/>
    <property type="match status" value="1"/>
</dbReference>
<gene>
    <name evidence="6" type="primary">ackA</name>
    <name evidence="8" type="ORF">ENV38_03020</name>
</gene>
<dbReference type="EC" id="2.7.2.1" evidence="6"/>
<keyword evidence="6" id="KW-0479">Metal-binding</keyword>
<accession>A0A7V3KNG0</accession>
<protein>
    <recommendedName>
        <fullName evidence="6">Acetate kinase</fullName>
        <ecNumber evidence="6">2.7.2.1</ecNumber>
    </recommendedName>
    <alternativeName>
        <fullName evidence="6">Acetokinase</fullName>
    </alternativeName>
</protein>
<dbReference type="UniPathway" id="UPA00340">
    <property type="reaction ID" value="UER00458"/>
</dbReference>
<dbReference type="GO" id="GO:0005737">
    <property type="term" value="C:cytoplasm"/>
    <property type="evidence" value="ECO:0007669"/>
    <property type="project" value="UniProtKB-SubCell"/>
</dbReference>
<feature type="binding site" evidence="6">
    <location>
        <position position="387"/>
    </location>
    <ligand>
        <name>Mg(2+)</name>
        <dbReference type="ChEBI" id="CHEBI:18420"/>
    </ligand>
</feature>
<keyword evidence="6" id="KW-0963">Cytoplasm</keyword>
<dbReference type="GO" id="GO:0006083">
    <property type="term" value="P:acetate metabolic process"/>
    <property type="evidence" value="ECO:0007669"/>
    <property type="project" value="TreeGrafter"/>
</dbReference>
<evidence type="ECO:0000256" key="2">
    <source>
        <dbReference type="ARBA" id="ARBA00022679"/>
    </source>
</evidence>
<sequence>MKILTLNCGSSSVKYQVYDWDKKRPLCKGIVERVTIGNSFILHEVPGRDPVKIDHECPDHKVAIELVINTITDPEYGVISSVKEINAVSHRVVHGGEKFTKSVIINEDVIQTFKELYPLAPLHNPANVMGIEAAMKLMPDIPHIAVMDTAFLQTMPKHTYLYAVPYEWYEKYGVRKYGFHGTSHLYVSRRAAALLKKDPHEVNLITLHIGNGASATAIKNGKAYDHSMGFTPLQGLIMGTRSGDIDPAIIPYIIEKTGMSLKEVMDILNKKSGILGITGKYTDRRDVEIAAAQGDERAILAIEMEAYRVRFYIGAYMAALGHVDAIVFTAGVGEKGWIIREKSLEGLEKLGIILDKERNREAMSRNHEFIISTDDSPVKVFVIPTDEELVLVEDAVAILEGRYDVPEKFKYSFESPDYVNEFREEQYRKELEKRKKG</sequence>
<dbReference type="PANTHER" id="PTHR21060:SF15">
    <property type="entry name" value="ACETATE KINASE-RELATED"/>
    <property type="match status" value="1"/>
</dbReference>